<name>A0A068NPG7_FIMGI</name>
<keyword evidence="1" id="KW-0723">Serine/threonine-protein kinase</keyword>
<reference evidence="1 2" key="1">
    <citation type="journal article" date="2014" name="PLoS ONE">
        <title>The first complete genome sequence of the class fimbriimonadia in the phylum armatimonadetes.</title>
        <authorList>
            <person name="Hu Z.Y."/>
            <person name="Wang Y.Z."/>
            <person name="Im W.T."/>
            <person name="Wang S.Y."/>
            <person name="Zhao G.P."/>
            <person name="Zheng H.J."/>
            <person name="Quan Z.X."/>
        </authorList>
    </citation>
    <scope>NUCLEOTIDE SEQUENCE [LARGE SCALE GENOMIC DNA]</scope>
    <source>
        <strain evidence="1">Gsoil 348</strain>
    </source>
</reference>
<keyword evidence="2" id="KW-1185">Reference proteome</keyword>
<dbReference type="KEGG" id="fgi:OP10G_1252"/>
<dbReference type="InterPro" id="IPR011009">
    <property type="entry name" value="Kinase-like_dom_sf"/>
</dbReference>
<accession>A0A068NPG7</accession>
<gene>
    <name evidence="1" type="ORF">OP10G_1252</name>
</gene>
<dbReference type="AlphaFoldDB" id="A0A068NPG7"/>
<proteinExistence type="predicted"/>
<dbReference type="Proteomes" id="UP000027982">
    <property type="component" value="Chromosome"/>
</dbReference>
<dbReference type="SUPFAM" id="SSF56112">
    <property type="entry name" value="Protein kinase-like (PK-like)"/>
    <property type="match status" value="1"/>
</dbReference>
<dbReference type="STRING" id="661478.OP10G_1252"/>
<dbReference type="OrthoDB" id="334783at2"/>
<dbReference type="GO" id="GO:0004674">
    <property type="term" value="F:protein serine/threonine kinase activity"/>
    <property type="evidence" value="ECO:0007669"/>
    <property type="project" value="UniProtKB-KW"/>
</dbReference>
<sequence length="245" mass="27273">MDQVSAEEWLRGASEGELEEVEKTTHDTRAWFATIDGVRVFAKWYPSALRDTWSGVERSIAGQALHPSIVPLERVVKCAGGDLFLYPRVDGENLGQPEAKHRFSKLPTQERLTAVLAVCGALAAVCEAGFAVVDWYEGNMIYDFERRRIWLFDWELSLPGGSFVLEMDSNYGSSRLQAPEEFVRGSVIDQVTLVFNLGRFALLNLPELADELAPVLAKATYPAKSGRFQTVAELARALQLSVPKH</sequence>
<keyword evidence="1" id="KW-0808">Transferase</keyword>
<protein>
    <submittedName>
        <fullName evidence="1">Serine/threonine protein kinase</fullName>
    </submittedName>
</protein>
<dbReference type="EMBL" id="CP007139">
    <property type="protein sequence ID" value="AIE84620.1"/>
    <property type="molecule type" value="Genomic_DNA"/>
</dbReference>
<dbReference type="RefSeq" id="WP_025226756.1">
    <property type="nucleotide sequence ID" value="NZ_CP007139.1"/>
</dbReference>
<keyword evidence="1" id="KW-0418">Kinase</keyword>
<evidence type="ECO:0000313" key="1">
    <source>
        <dbReference type="EMBL" id="AIE84620.1"/>
    </source>
</evidence>
<dbReference type="eggNOG" id="COG0515">
    <property type="taxonomic scope" value="Bacteria"/>
</dbReference>
<dbReference type="HOGENOM" id="CLU_972018_0_0_0"/>
<organism evidence="1 2">
    <name type="scientific">Fimbriimonas ginsengisoli Gsoil 348</name>
    <dbReference type="NCBI Taxonomy" id="661478"/>
    <lineage>
        <taxon>Bacteria</taxon>
        <taxon>Bacillati</taxon>
        <taxon>Armatimonadota</taxon>
        <taxon>Fimbriimonadia</taxon>
        <taxon>Fimbriimonadales</taxon>
        <taxon>Fimbriimonadaceae</taxon>
        <taxon>Fimbriimonas</taxon>
    </lineage>
</organism>
<evidence type="ECO:0000313" key="2">
    <source>
        <dbReference type="Proteomes" id="UP000027982"/>
    </source>
</evidence>